<dbReference type="PROSITE" id="PS51098">
    <property type="entry name" value="PTS_EIIB_TYPE_1"/>
    <property type="match status" value="1"/>
</dbReference>
<evidence type="ECO:0000256" key="3">
    <source>
        <dbReference type="ARBA" id="ARBA00022475"/>
    </source>
</evidence>
<dbReference type="GO" id="GO:0005886">
    <property type="term" value="C:plasma membrane"/>
    <property type="evidence" value="ECO:0007669"/>
    <property type="project" value="UniProtKB-SubCell"/>
</dbReference>
<dbReference type="GO" id="GO:0015771">
    <property type="term" value="P:trehalose transport"/>
    <property type="evidence" value="ECO:0007669"/>
    <property type="project" value="TreeGrafter"/>
</dbReference>
<feature type="domain" description="PTS EIIA type-1" evidence="13">
    <location>
        <begin position="494"/>
        <end position="598"/>
    </location>
</feature>
<dbReference type="InterPro" id="IPR036878">
    <property type="entry name" value="Glu_permease_IIB"/>
</dbReference>
<keyword evidence="6" id="KW-0598">Phosphotransferase system</keyword>
<dbReference type="InterPro" id="IPR018113">
    <property type="entry name" value="PTrfase_EIIB_Cys"/>
</dbReference>
<feature type="transmembrane region" description="Helical" evidence="12">
    <location>
        <begin position="356"/>
        <end position="376"/>
    </location>
</feature>
<dbReference type="GO" id="GO:0016301">
    <property type="term" value="F:kinase activity"/>
    <property type="evidence" value="ECO:0007669"/>
    <property type="project" value="UniProtKB-KW"/>
</dbReference>
<dbReference type="Pfam" id="PF02378">
    <property type="entry name" value="PTS_EIIC"/>
    <property type="match status" value="1"/>
</dbReference>
<organism evidence="16 17">
    <name type="scientific">Lactobacillus apis</name>
    <dbReference type="NCBI Taxonomy" id="303541"/>
    <lineage>
        <taxon>Bacteria</taxon>
        <taxon>Bacillati</taxon>
        <taxon>Bacillota</taxon>
        <taxon>Bacilli</taxon>
        <taxon>Lactobacillales</taxon>
        <taxon>Lactobacillaceae</taxon>
        <taxon>Lactobacillus</taxon>
    </lineage>
</organism>
<dbReference type="Gene3D" id="3.30.1360.60">
    <property type="entry name" value="Glucose permease domain IIB"/>
    <property type="match status" value="1"/>
</dbReference>
<feature type="transmembrane region" description="Helical" evidence="12">
    <location>
        <begin position="426"/>
        <end position="448"/>
    </location>
</feature>
<keyword evidence="9 12" id="KW-1133">Transmembrane helix</keyword>
<dbReference type="GO" id="GO:0090589">
    <property type="term" value="F:protein-phosphocysteine-trehalose phosphotransferase system transporter activity"/>
    <property type="evidence" value="ECO:0007669"/>
    <property type="project" value="TreeGrafter"/>
</dbReference>
<evidence type="ECO:0000313" key="16">
    <source>
        <dbReference type="EMBL" id="KJY61262.1"/>
    </source>
</evidence>
<dbReference type="InterPro" id="IPR001996">
    <property type="entry name" value="PTS_IIB_1"/>
</dbReference>
<evidence type="ECO:0000256" key="7">
    <source>
        <dbReference type="ARBA" id="ARBA00022692"/>
    </source>
</evidence>
<evidence type="ECO:0000259" key="15">
    <source>
        <dbReference type="PROSITE" id="PS51103"/>
    </source>
</evidence>
<evidence type="ECO:0000256" key="4">
    <source>
        <dbReference type="ARBA" id="ARBA00022597"/>
    </source>
</evidence>
<feature type="transmembrane region" description="Helical" evidence="12">
    <location>
        <begin position="176"/>
        <end position="197"/>
    </location>
</feature>
<evidence type="ECO:0000259" key="14">
    <source>
        <dbReference type="PROSITE" id="PS51098"/>
    </source>
</evidence>
<keyword evidence="7 12" id="KW-0812">Transmembrane</keyword>
<dbReference type="HOGENOM" id="CLU_012312_2_3_9"/>
<dbReference type="InterPro" id="IPR003352">
    <property type="entry name" value="PTS_EIIC"/>
</dbReference>
<dbReference type="InterPro" id="IPR050558">
    <property type="entry name" value="PTS_Sugar-Specific_Components"/>
</dbReference>
<dbReference type="PANTHER" id="PTHR30175">
    <property type="entry name" value="PHOSPHOTRANSFERASE SYSTEM TRANSPORT PROTEIN"/>
    <property type="match status" value="1"/>
</dbReference>
<evidence type="ECO:0000256" key="6">
    <source>
        <dbReference type="ARBA" id="ARBA00022683"/>
    </source>
</evidence>
<evidence type="ECO:0000259" key="13">
    <source>
        <dbReference type="PROSITE" id="PS51093"/>
    </source>
</evidence>
<evidence type="ECO:0000256" key="1">
    <source>
        <dbReference type="ARBA" id="ARBA00004651"/>
    </source>
</evidence>
<dbReference type="PATRIC" id="fig|303541.3.peg.694"/>
<evidence type="ECO:0000256" key="5">
    <source>
        <dbReference type="ARBA" id="ARBA00022679"/>
    </source>
</evidence>
<feature type="transmembrane region" description="Helical" evidence="12">
    <location>
        <begin position="203"/>
        <end position="227"/>
    </location>
</feature>
<evidence type="ECO:0000256" key="11">
    <source>
        <dbReference type="PROSITE-ProRule" id="PRU00421"/>
    </source>
</evidence>
<keyword evidence="4" id="KW-0762">Sugar transport</keyword>
<dbReference type="InterPro" id="IPR013013">
    <property type="entry name" value="PTS_EIIC_1"/>
</dbReference>
<feature type="transmembrane region" description="Helical" evidence="12">
    <location>
        <begin position="248"/>
        <end position="270"/>
    </location>
</feature>
<feature type="transmembrane region" description="Helical" evidence="12">
    <location>
        <begin position="104"/>
        <end position="125"/>
    </location>
</feature>
<keyword evidence="8" id="KW-0418">Kinase</keyword>
<dbReference type="NCBIfam" id="TIGR00830">
    <property type="entry name" value="PTBA"/>
    <property type="match status" value="1"/>
</dbReference>
<feature type="active site" description="Phosphocysteine intermediate; for EIIB activity" evidence="11">
    <location>
        <position position="27"/>
    </location>
</feature>
<gene>
    <name evidence="16" type="ORF">JF72_05410</name>
</gene>
<dbReference type="AlphaFoldDB" id="A0A0F4LR15"/>
<feature type="transmembrane region" description="Helical" evidence="12">
    <location>
        <begin position="145"/>
        <end position="164"/>
    </location>
</feature>
<evidence type="ECO:0000256" key="10">
    <source>
        <dbReference type="ARBA" id="ARBA00023136"/>
    </source>
</evidence>
<dbReference type="InterPro" id="IPR011297">
    <property type="entry name" value="PTS_IIABC_b_glu"/>
</dbReference>
<feature type="transmembrane region" description="Helical" evidence="12">
    <location>
        <begin position="290"/>
        <end position="313"/>
    </location>
</feature>
<dbReference type="CDD" id="cd00212">
    <property type="entry name" value="PTS_IIB_glc"/>
    <property type="match status" value="1"/>
</dbReference>
<feature type="transmembrane region" description="Helical" evidence="12">
    <location>
        <begin position="325"/>
        <end position="344"/>
    </location>
</feature>
<keyword evidence="2" id="KW-0813">Transport</keyword>
<dbReference type="RefSeq" id="WP_046306631.1">
    <property type="nucleotide sequence ID" value="NZ_KQ034000.1"/>
</dbReference>
<dbReference type="EMBL" id="JXLG01000005">
    <property type="protein sequence ID" value="KJY61262.1"/>
    <property type="molecule type" value="Genomic_DNA"/>
</dbReference>
<comment type="subcellular location">
    <subcellularLocation>
        <location evidence="1">Cell membrane</location>
        <topology evidence="1">Multi-pass membrane protein</topology>
    </subcellularLocation>
</comment>
<accession>A0A0F4LR15</accession>
<evidence type="ECO:0000256" key="8">
    <source>
        <dbReference type="ARBA" id="ARBA00022777"/>
    </source>
</evidence>
<proteinExistence type="predicted"/>
<evidence type="ECO:0000256" key="12">
    <source>
        <dbReference type="SAM" id="Phobius"/>
    </source>
</evidence>
<keyword evidence="10 12" id="KW-0472">Membrane</keyword>
<dbReference type="InterPro" id="IPR001127">
    <property type="entry name" value="PTS_EIIA_1_perm"/>
</dbReference>
<dbReference type="InterPro" id="IPR011055">
    <property type="entry name" value="Dup_hybrid_motif"/>
</dbReference>
<keyword evidence="17" id="KW-1185">Reference proteome</keyword>
<dbReference type="GO" id="GO:0008982">
    <property type="term" value="F:protein-N(PI)-phosphohistidine-sugar phosphotransferase activity"/>
    <property type="evidence" value="ECO:0007669"/>
    <property type="project" value="InterPro"/>
</dbReference>
<keyword evidence="5" id="KW-0808">Transferase</keyword>
<evidence type="ECO:0000256" key="2">
    <source>
        <dbReference type="ARBA" id="ARBA00022448"/>
    </source>
</evidence>
<sequence>MRSNKEVTDMIVKNVGGPDNISSFYHCATRIRFTLKDKSKFNAEFLKQQPEILGAVQAGEESQVIIGAKVGEYFKQIQNDYHISSDNSSEPSPDKEKVGFFRNLVNILVTIMAPIITPLIAGGMFKVVISLLTTFNLISVKSQNYAILGFMADAVFYFLPMMLAVSAAEHFKTNKFLSIAIAGVLLHPNWAALVSAGKPVTLFGAPITLATYSSTVIPIILCVWIQSYVEKFAEKVSPNVIKTMLKPLLIFIIMAPLALIVIGPIGSWLGDLLALLINSLNKYAPWLVPTLMGAFSPLLVMVGMHVALVPIASLGIASPARSENILGPGMLASNIAQAGCSFAIALKDKRSQNRQLALSAGITALSGITEPALYGVTLKYQRAIYAVMAAGGLAGFYAGITQVVRYSFGSPGIFTIVNFIGKPGNFLNAIITAIIAFILGFIFTFILAKVEKTDSSASKTSDTLNSSNTENDIEFESVNAPVDGKVIPLDQVNDEVFASGSLGSGRGIDPETNLIVSPLAGKVTMTYQTGHAIGITSDNGNEYLIHIGINTVNLKGEGFDIQVKEQQEVKQGDPLVQVDFAKIKQAGYDPTVLIIALNKPDNQLNYDSVDQVTADDRIFSTRIKGQDDNE</sequence>
<feature type="transmembrane region" description="Helical" evidence="12">
    <location>
        <begin position="383"/>
        <end position="406"/>
    </location>
</feature>
<keyword evidence="3" id="KW-1003">Cell membrane</keyword>
<feature type="domain" description="PTS EIIB type-1" evidence="14">
    <location>
        <begin position="5"/>
        <end position="87"/>
    </location>
</feature>
<dbReference type="PROSITE" id="PS51103">
    <property type="entry name" value="PTS_EIIC_TYPE_1"/>
    <property type="match status" value="1"/>
</dbReference>
<dbReference type="SUPFAM" id="SSF51261">
    <property type="entry name" value="Duplicated hybrid motif"/>
    <property type="match status" value="1"/>
</dbReference>
<dbReference type="Pfam" id="PF00367">
    <property type="entry name" value="PTS_EIIB"/>
    <property type="match status" value="1"/>
</dbReference>
<dbReference type="STRING" id="303541.JF72_05410"/>
<feature type="domain" description="PTS EIIC type-1" evidence="15">
    <location>
        <begin position="106"/>
        <end position="463"/>
    </location>
</feature>
<dbReference type="PROSITE" id="PS51093">
    <property type="entry name" value="PTS_EIIA_TYPE_1"/>
    <property type="match status" value="1"/>
</dbReference>
<dbReference type="PANTHER" id="PTHR30175:SF1">
    <property type="entry name" value="PTS SYSTEM ARBUTIN-, CELLOBIOSE-, AND SALICIN-SPECIFIC EIIBC COMPONENT-RELATED"/>
    <property type="match status" value="1"/>
</dbReference>
<dbReference type="Pfam" id="PF00358">
    <property type="entry name" value="PTS_EIIA_1"/>
    <property type="match status" value="1"/>
</dbReference>
<evidence type="ECO:0000256" key="9">
    <source>
        <dbReference type="ARBA" id="ARBA00022989"/>
    </source>
</evidence>
<name>A0A0F4LR15_9LACO</name>
<dbReference type="PROSITE" id="PS01035">
    <property type="entry name" value="PTS_EIIB_TYPE_1_CYS"/>
    <property type="match status" value="1"/>
</dbReference>
<dbReference type="NCBIfam" id="TIGR01995">
    <property type="entry name" value="PTS-II-ABC-beta"/>
    <property type="match status" value="1"/>
</dbReference>
<evidence type="ECO:0000313" key="17">
    <source>
        <dbReference type="Proteomes" id="UP000033682"/>
    </source>
</evidence>
<dbReference type="Gene3D" id="2.70.70.10">
    <property type="entry name" value="Glucose Permease (Domain IIA)"/>
    <property type="match status" value="1"/>
</dbReference>
<protein>
    <submittedName>
        <fullName evidence="16">PTS Glc IIABC</fullName>
    </submittedName>
</protein>
<dbReference type="GO" id="GO:0009401">
    <property type="term" value="P:phosphoenolpyruvate-dependent sugar phosphotransferase system"/>
    <property type="evidence" value="ECO:0007669"/>
    <property type="project" value="UniProtKB-KW"/>
</dbReference>
<reference evidence="16 17" key="1">
    <citation type="submission" date="2015-01" db="EMBL/GenBank/DDBJ databases">
        <title>Comparative genomics of the lactic acid bacteria isolated from the honey bee gut.</title>
        <authorList>
            <person name="Ellegaard K.M."/>
            <person name="Tamarit D."/>
            <person name="Javelind E."/>
            <person name="Olofsson T."/>
            <person name="Andersson S.G."/>
            <person name="Vasquez A."/>
        </authorList>
    </citation>
    <scope>NUCLEOTIDE SEQUENCE [LARGE SCALE GENOMIC DNA]</scope>
    <source>
        <strain evidence="16 17">Hma11</strain>
    </source>
</reference>
<comment type="caution">
    <text evidence="16">The sequence shown here is derived from an EMBL/GenBank/DDBJ whole genome shotgun (WGS) entry which is preliminary data.</text>
</comment>
<dbReference type="Proteomes" id="UP000033682">
    <property type="component" value="Unassembled WGS sequence"/>
</dbReference>
<dbReference type="SUPFAM" id="SSF55604">
    <property type="entry name" value="Glucose permease domain IIB"/>
    <property type="match status" value="1"/>
</dbReference>
<dbReference type="FunFam" id="2.70.70.10:FF:000001">
    <property type="entry name" value="PTS system glucose-specific IIA component"/>
    <property type="match status" value="1"/>
</dbReference>